<evidence type="ECO:0000313" key="2">
    <source>
        <dbReference type="Proteomes" id="UP000420562"/>
    </source>
</evidence>
<dbReference type="Gene3D" id="3.30.565.10">
    <property type="entry name" value="Histidine kinase-like ATPase, C-terminal domain"/>
    <property type="match status" value="1"/>
</dbReference>
<dbReference type="RefSeq" id="WP_151129124.1">
    <property type="nucleotide sequence ID" value="NZ_VZQZ01000009.1"/>
</dbReference>
<sequence>MIAGLLKKYQRETINMFSLNTPGGIICSPAPPISFSGFPLVHEWPVLSSEDKEEIIGRVERIVEGDGPSHEFLRQRAALMADEMLENALYAAPRDTEGNQIYAKGERRSLVPGEEIVLRCAFDGERLFLEVSDSWGRLSPETVQGFLAINLAHDTSTDRAGRGLYFMWKFMKDFYVNFVPGLKTSVGGYLLLNPDSYEYGAI</sequence>
<keyword evidence="1" id="KW-0067">ATP-binding</keyword>
<organism evidence="1 2">
    <name type="scientific">Oryzomonas japonica</name>
    <dbReference type="NCBI Taxonomy" id="2603858"/>
    <lineage>
        <taxon>Bacteria</taxon>
        <taxon>Pseudomonadati</taxon>
        <taxon>Thermodesulfobacteriota</taxon>
        <taxon>Desulfuromonadia</taxon>
        <taxon>Geobacterales</taxon>
        <taxon>Geobacteraceae</taxon>
        <taxon>Oryzomonas</taxon>
    </lineage>
</organism>
<keyword evidence="1" id="KW-0547">Nucleotide-binding</keyword>
<keyword evidence="2" id="KW-1185">Reference proteome</keyword>
<gene>
    <name evidence="1" type="ORF">F6V25_13805</name>
</gene>
<evidence type="ECO:0000313" key="1">
    <source>
        <dbReference type="EMBL" id="KAB0664242.1"/>
    </source>
</evidence>
<dbReference type="InterPro" id="IPR036890">
    <property type="entry name" value="HATPase_C_sf"/>
</dbReference>
<dbReference type="Proteomes" id="UP000420562">
    <property type="component" value="Unassembled WGS sequence"/>
</dbReference>
<reference evidence="1 2" key="1">
    <citation type="submission" date="2019-09" db="EMBL/GenBank/DDBJ databases">
        <title>Geobacter sp. Red96, a novel strain isolated from paddy soil.</title>
        <authorList>
            <person name="Xu Z."/>
            <person name="Masuda Y."/>
            <person name="Itoh H."/>
            <person name="Senoo K."/>
        </authorList>
    </citation>
    <scope>NUCLEOTIDE SEQUENCE [LARGE SCALE GENOMIC DNA]</scope>
    <source>
        <strain evidence="1 2">Red96</strain>
    </source>
</reference>
<protein>
    <submittedName>
        <fullName evidence="1">ATP-binding protein</fullName>
    </submittedName>
</protein>
<dbReference type="AlphaFoldDB" id="A0A7J4ZP98"/>
<comment type="caution">
    <text evidence="1">The sequence shown here is derived from an EMBL/GenBank/DDBJ whole genome shotgun (WGS) entry which is preliminary data.</text>
</comment>
<dbReference type="EMBL" id="VZQZ01000009">
    <property type="protein sequence ID" value="KAB0664242.1"/>
    <property type="molecule type" value="Genomic_DNA"/>
</dbReference>
<accession>A0A7J4ZP98</accession>
<proteinExistence type="predicted"/>
<name>A0A7J4ZP98_9BACT</name>
<dbReference type="GO" id="GO:0005524">
    <property type="term" value="F:ATP binding"/>
    <property type="evidence" value="ECO:0007669"/>
    <property type="project" value="UniProtKB-KW"/>
</dbReference>